<gene>
    <name evidence="1" type="ORF">SS1G_07514</name>
</gene>
<dbReference type="GeneID" id="5488204"/>
<dbReference type="KEGG" id="ssl:SS1G_07514"/>
<accession>A7EQB3</accession>
<proteinExistence type="predicted"/>
<dbReference type="Proteomes" id="UP000001312">
    <property type="component" value="Unassembled WGS sequence"/>
</dbReference>
<name>A7EQB3_SCLS1</name>
<sequence>MLINRLLATGSSKSFVEPCLPGDYICPRPCTFLLCAATSS</sequence>
<keyword evidence="2" id="KW-1185">Reference proteome</keyword>
<dbReference type="InParanoid" id="A7EQB3"/>
<dbReference type="EMBL" id="CH476629">
    <property type="protein sequence ID" value="EDO05029.1"/>
    <property type="molecule type" value="Genomic_DNA"/>
</dbReference>
<reference evidence="2" key="1">
    <citation type="journal article" date="2011" name="PLoS Genet.">
        <title>Genomic analysis of the necrotrophic fungal pathogens Sclerotinia sclerotiorum and Botrytis cinerea.</title>
        <authorList>
            <person name="Amselem J."/>
            <person name="Cuomo C.A."/>
            <person name="van Kan J.A."/>
            <person name="Viaud M."/>
            <person name="Benito E.P."/>
            <person name="Couloux A."/>
            <person name="Coutinho P.M."/>
            <person name="de Vries R.P."/>
            <person name="Dyer P.S."/>
            <person name="Fillinger S."/>
            <person name="Fournier E."/>
            <person name="Gout L."/>
            <person name="Hahn M."/>
            <person name="Kohn L."/>
            <person name="Lapalu N."/>
            <person name="Plummer K.M."/>
            <person name="Pradier J.M."/>
            <person name="Quevillon E."/>
            <person name="Sharon A."/>
            <person name="Simon A."/>
            <person name="ten Have A."/>
            <person name="Tudzynski B."/>
            <person name="Tudzynski P."/>
            <person name="Wincker P."/>
            <person name="Andrew M."/>
            <person name="Anthouard V."/>
            <person name="Beever R.E."/>
            <person name="Beffa R."/>
            <person name="Benoit I."/>
            <person name="Bouzid O."/>
            <person name="Brault B."/>
            <person name="Chen Z."/>
            <person name="Choquer M."/>
            <person name="Collemare J."/>
            <person name="Cotton P."/>
            <person name="Danchin E.G."/>
            <person name="Da Silva C."/>
            <person name="Gautier A."/>
            <person name="Giraud C."/>
            <person name="Giraud T."/>
            <person name="Gonzalez C."/>
            <person name="Grossetete S."/>
            <person name="Guldener U."/>
            <person name="Henrissat B."/>
            <person name="Howlett B.J."/>
            <person name="Kodira C."/>
            <person name="Kretschmer M."/>
            <person name="Lappartient A."/>
            <person name="Leroch M."/>
            <person name="Levis C."/>
            <person name="Mauceli E."/>
            <person name="Neuveglise C."/>
            <person name="Oeser B."/>
            <person name="Pearson M."/>
            <person name="Poulain J."/>
            <person name="Poussereau N."/>
            <person name="Quesneville H."/>
            <person name="Rascle C."/>
            <person name="Schumacher J."/>
            <person name="Segurens B."/>
            <person name="Sexton A."/>
            <person name="Silva E."/>
            <person name="Sirven C."/>
            <person name="Soanes D.M."/>
            <person name="Talbot N.J."/>
            <person name="Templeton M."/>
            <person name="Yandava C."/>
            <person name="Yarden O."/>
            <person name="Zeng Q."/>
            <person name="Rollins J.A."/>
            <person name="Lebrun M.H."/>
            <person name="Dickman M."/>
        </authorList>
    </citation>
    <scope>NUCLEOTIDE SEQUENCE [LARGE SCALE GENOMIC DNA]</scope>
    <source>
        <strain evidence="2">ATCC 18683 / 1980 / Ss-1</strain>
    </source>
</reference>
<dbReference type="AlphaFoldDB" id="A7EQB3"/>
<dbReference type="RefSeq" id="XP_001592066.1">
    <property type="nucleotide sequence ID" value="XM_001592016.1"/>
</dbReference>
<dbReference type="HOGENOM" id="CLU_3299662_0_0_1"/>
<organism evidence="1 2">
    <name type="scientific">Sclerotinia sclerotiorum (strain ATCC 18683 / 1980 / Ss-1)</name>
    <name type="common">White mold</name>
    <name type="synonym">Whetzelinia sclerotiorum</name>
    <dbReference type="NCBI Taxonomy" id="665079"/>
    <lineage>
        <taxon>Eukaryota</taxon>
        <taxon>Fungi</taxon>
        <taxon>Dikarya</taxon>
        <taxon>Ascomycota</taxon>
        <taxon>Pezizomycotina</taxon>
        <taxon>Leotiomycetes</taxon>
        <taxon>Helotiales</taxon>
        <taxon>Sclerotiniaceae</taxon>
        <taxon>Sclerotinia</taxon>
    </lineage>
</organism>
<evidence type="ECO:0000313" key="1">
    <source>
        <dbReference type="EMBL" id="EDO05029.1"/>
    </source>
</evidence>
<protein>
    <submittedName>
        <fullName evidence="1">Uncharacterized protein</fullName>
    </submittedName>
</protein>
<evidence type="ECO:0000313" key="2">
    <source>
        <dbReference type="Proteomes" id="UP000001312"/>
    </source>
</evidence>